<gene>
    <name evidence="1" type="ORF">SAMN04488108_1467</name>
</gene>
<dbReference type="AlphaFoldDB" id="A0A1M7Z9Z3"/>
<organism evidence="1 2">
    <name type="scientific">Algoriphagus zhangzhouensis</name>
    <dbReference type="NCBI Taxonomy" id="1073327"/>
    <lineage>
        <taxon>Bacteria</taxon>
        <taxon>Pseudomonadati</taxon>
        <taxon>Bacteroidota</taxon>
        <taxon>Cytophagia</taxon>
        <taxon>Cytophagales</taxon>
        <taxon>Cyclobacteriaceae</taxon>
        <taxon>Algoriphagus</taxon>
    </lineage>
</organism>
<name>A0A1M7Z9Z3_9BACT</name>
<dbReference type="EMBL" id="FRXN01000002">
    <property type="protein sequence ID" value="SHO61629.1"/>
    <property type="molecule type" value="Genomic_DNA"/>
</dbReference>
<evidence type="ECO:0000313" key="2">
    <source>
        <dbReference type="Proteomes" id="UP000184609"/>
    </source>
</evidence>
<keyword evidence="2" id="KW-1185">Reference proteome</keyword>
<evidence type="ECO:0008006" key="3">
    <source>
        <dbReference type="Google" id="ProtNLM"/>
    </source>
</evidence>
<dbReference type="STRING" id="1073327.SAMN04488108_1467"/>
<accession>A0A1M7Z9Z3</accession>
<proteinExistence type="predicted"/>
<evidence type="ECO:0000313" key="1">
    <source>
        <dbReference type="EMBL" id="SHO61629.1"/>
    </source>
</evidence>
<dbReference type="OrthoDB" id="9800461at2"/>
<reference evidence="2" key="1">
    <citation type="submission" date="2016-12" db="EMBL/GenBank/DDBJ databases">
        <authorList>
            <person name="Varghese N."/>
            <person name="Submissions S."/>
        </authorList>
    </citation>
    <scope>NUCLEOTIDE SEQUENCE [LARGE SCALE GENOMIC DNA]</scope>
    <source>
        <strain evidence="2">DSM 25035</strain>
    </source>
</reference>
<sequence length="138" mass="15915">MPESGYSKTPLFKKLGIKSGDKILCLFSPKDYGAFFEYLPDNLEIISEDHLIEELDFIHLFVKSQKELNEGWSKAVKFLKKDGILWVSWPKQSSSISTDVGKYDIMHYGLDQGLVDVKVAAIDEDWSGLKFMYRKKDR</sequence>
<protein>
    <recommendedName>
        <fullName evidence="3">DUF3052 domain-containing protein</fullName>
    </recommendedName>
</protein>
<dbReference type="RefSeq" id="WP_073571132.1">
    <property type="nucleotide sequence ID" value="NZ_FRXN01000002.1"/>
</dbReference>
<dbReference type="Proteomes" id="UP000184609">
    <property type="component" value="Unassembled WGS sequence"/>
</dbReference>